<evidence type="ECO:0000313" key="1">
    <source>
        <dbReference type="EMBL" id="ETO08361.1"/>
    </source>
</evidence>
<name>X6M443_RETFI</name>
<sequence length="150" mass="17605">MTWTEEDLNKIHQELLQDLNDTQRTALNTIFERHNNNYDKNDKNTKEMTEDLINETTQVAIENKITNLIKQLNEEKLDTNKLQTTVNELIHQFQTKSTNEMHLRISLQNQIQTLTHSKLRLINTTASQLLHFRSSGALLFICCFTICVYI</sequence>
<evidence type="ECO:0000313" key="2">
    <source>
        <dbReference type="Proteomes" id="UP000023152"/>
    </source>
</evidence>
<comment type="caution">
    <text evidence="1">The sequence shown here is derived from an EMBL/GenBank/DDBJ whole genome shotgun (WGS) entry which is preliminary data.</text>
</comment>
<reference evidence="1 2" key="1">
    <citation type="journal article" date="2013" name="Curr. Biol.">
        <title>The Genome of the Foraminiferan Reticulomyxa filosa.</title>
        <authorList>
            <person name="Glockner G."/>
            <person name="Hulsmann N."/>
            <person name="Schleicher M."/>
            <person name="Noegel A.A."/>
            <person name="Eichinger L."/>
            <person name="Gallinger C."/>
            <person name="Pawlowski J."/>
            <person name="Sierra R."/>
            <person name="Euteneuer U."/>
            <person name="Pillet L."/>
            <person name="Moustafa A."/>
            <person name="Platzer M."/>
            <person name="Groth M."/>
            <person name="Szafranski K."/>
            <person name="Schliwa M."/>
        </authorList>
    </citation>
    <scope>NUCLEOTIDE SEQUENCE [LARGE SCALE GENOMIC DNA]</scope>
</reference>
<protein>
    <submittedName>
        <fullName evidence="1">Uncharacterized protein</fullName>
    </submittedName>
</protein>
<proteinExistence type="predicted"/>
<keyword evidence="2" id="KW-1185">Reference proteome</keyword>
<accession>X6M443</accession>
<dbReference type="Proteomes" id="UP000023152">
    <property type="component" value="Unassembled WGS sequence"/>
</dbReference>
<dbReference type="EMBL" id="ASPP01025110">
    <property type="protein sequence ID" value="ETO08361.1"/>
    <property type="molecule type" value="Genomic_DNA"/>
</dbReference>
<organism evidence="1 2">
    <name type="scientific">Reticulomyxa filosa</name>
    <dbReference type="NCBI Taxonomy" id="46433"/>
    <lineage>
        <taxon>Eukaryota</taxon>
        <taxon>Sar</taxon>
        <taxon>Rhizaria</taxon>
        <taxon>Retaria</taxon>
        <taxon>Foraminifera</taxon>
        <taxon>Monothalamids</taxon>
        <taxon>Reticulomyxidae</taxon>
        <taxon>Reticulomyxa</taxon>
    </lineage>
</organism>
<dbReference type="AlphaFoldDB" id="X6M443"/>
<gene>
    <name evidence="1" type="ORF">RFI_29030</name>
</gene>